<sequence length="397" mass="43723">MQTRLVGLDGDEEDGRKGRKKRTGDDNTGFLPPQEQQQQENKVEAWLESVTVKPVAPVPPHVRGSECDPSYSGKPNSTPPDTHPTSIQVNHIELHTSSTAFDKNTTFYAPHFTCTSTTPAPASFPILKTFAHHEQHLPIPEDMSVPTTSSPLVYLDTPSPHNQQLLPLPIIEDIPVFPSFPSSGDSYMAPPHHDPDQPAVEDIPLPPAPSPSLAHIIQTHLSSLTPLLQTVDPHVSGAIMGVLDHVVQLCSSYRGSGEEYRMEDEEEYAESEAESESDQEGDEELACDTSLPFIVESVEDQEEWWDTITSIKGDASPRHSPIQAARRDLDRRTHSCSERECMLEDVEASYMSHASHMHGRRQNSQKRSGTAPPCNPKEISQATLPAAKSSLRGVGFE</sequence>
<reference evidence="2 3" key="1">
    <citation type="submission" date="2024-01" db="EMBL/GenBank/DDBJ databases">
        <title>A draft genome for a cacao thread blight-causing isolate of Paramarasmius palmivorus.</title>
        <authorList>
            <person name="Baruah I.K."/>
            <person name="Bukari Y."/>
            <person name="Amoako-Attah I."/>
            <person name="Meinhardt L.W."/>
            <person name="Bailey B.A."/>
            <person name="Cohen S.P."/>
        </authorList>
    </citation>
    <scope>NUCLEOTIDE SEQUENCE [LARGE SCALE GENOMIC DNA]</scope>
    <source>
        <strain evidence="2 3">GH-12</strain>
    </source>
</reference>
<feature type="compositionally biased region" description="Basic residues" evidence="1">
    <location>
        <begin position="355"/>
        <end position="364"/>
    </location>
</feature>
<dbReference type="AlphaFoldDB" id="A0AAW0D8C4"/>
<evidence type="ECO:0000313" key="3">
    <source>
        <dbReference type="Proteomes" id="UP001383192"/>
    </source>
</evidence>
<comment type="caution">
    <text evidence="2">The sequence shown here is derived from an EMBL/GenBank/DDBJ whole genome shotgun (WGS) entry which is preliminary data.</text>
</comment>
<evidence type="ECO:0000256" key="1">
    <source>
        <dbReference type="SAM" id="MobiDB-lite"/>
    </source>
</evidence>
<feature type="compositionally biased region" description="Basic and acidic residues" evidence="1">
    <location>
        <begin position="325"/>
        <end position="335"/>
    </location>
</feature>
<protein>
    <submittedName>
        <fullName evidence="2">Uncharacterized protein</fullName>
    </submittedName>
</protein>
<feature type="region of interest" description="Disordered" evidence="1">
    <location>
        <begin position="352"/>
        <end position="397"/>
    </location>
</feature>
<feature type="compositionally biased region" description="Acidic residues" evidence="1">
    <location>
        <begin position="261"/>
        <end position="284"/>
    </location>
</feature>
<dbReference type="Proteomes" id="UP001383192">
    <property type="component" value="Unassembled WGS sequence"/>
</dbReference>
<accession>A0AAW0D8C4</accession>
<feature type="region of interest" description="Disordered" evidence="1">
    <location>
        <begin position="1"/>
        <end position="41"/>
    </location>
</feature>
<dbReference type="EMBL" id="JAYKXP010000020">
    <property type="protein sequence ID" value="KAK7047263.1"/>
    <property type="molecule type" value="Genomic_DNA"/>
</dbReference>
<proteinExistence type="predicted"/>
<keyword evidence="3" id="KW-1185">Reference proteome</keyword>
<gene>
    <name evidence="2" type="ORF">VNI00_006494</name>
</gene>
<evidence type="ECO:0000313" key="2">
    <source>
        <dbReference type="EMBL" id="KAK7047263.1"/>
    </source>
</evidence>
<feature type="region of interest" description="Disordered" evidence="1">
    <location>
        <begin position="311"/>
        <end position="335"/>
    </location>
</feature>
<name>A0AAW0D8C4_9AGAR</name>
<feature type="region of interest" description="Disordered" evidence="1">
    <location>
        <begin position="255"/>
        <end position="284"/>
    </location>
</feature>
<organism evidence="2 3">
    <name type="scientific">Paramarasmius palmivorus</name>
    <dbReference type="NCBI Taxonomy" id="297713"/>
    <lineage>
        <taxon>Eukaryota</taxon>
        <taxon>Fungi</taxon>
        <taxon>Dikarya</taxon>
        <taxon>Basidiomycota</taxon>
        <taxon>Agaricomycotina</taxon>
        <taxon>Agaricomycetes</taxon>
        <taxon>Agaricomycetidae</taxon>
        <taxon>Agaricales</taxon>
        <taxon>Marasmiineae</taxon>
        <taxon>Marasmiaceae</taxon>
        <taxon>Paramarasmius</taxon>
    </lineage>
</organism>
<feature type="region of interest" description="Disordered" evidence="1">
    <location>
        <begin position="55"/>
        <end position="83"/>
    </location>
</feature>
<feature type="region of interest" description="Disordered" evidence="1">
    <location>
        <begin position="189"/>
        <end position="210"/>
    </location>
</feature>